<dbReference type="InterPro" id="IPR005632">
    <property type="entry name" value="Chaperone_Skp"/>
</dbReference>
<protein>
    <submittedName>
        <fullName evidence="5">OmpH family outer membrane protein</fullName>
    </submittedName>
</protein>
<evidence type="ECO:0000256" key="3">
    <source>
        <dbReference type="SAM" id="Coils"/>
    </source>
</evidence>
<keyword evidence="2 4" id="KW-0732">Signal</keyword>
<dbReference type="GO" id="GO:0005829">
    <property type="term" value="C:cytosol"/>
    <property type="evidence" value="ECO:0007669"/>
    <property type="project" value="TreeGrafter"/>
</dbReference>
<sequence>MIAIRWKRLAGLAALMLCATVVASAQVKVAAVNLQKALADTAEIKQAEADLKAKFGPRQDELANLEKEVAKLSQDYETNQAKYNEAALADMAARIQMKQRQLQRNSEGLQNEVNRERQDILQRVGQRLQEVVKKVSEEKGLDLVVDGANLLYFKPTMDISADVTAAYDKAYPSKK</sequence>
<dbReference type="PANTHER" id="PTHR35089:SF1">
    <property type="entry name" value="CHAPERONE PROTEIN SKP"/>
    <property type="match status" value="1"/>
</dbReference>
<gene>
    <name evidence="5" type="ORF">IRI77_20295</name>
</gene>
<dbReference type="KEGG" id="pfer:IRI77_20295"/>
<dbReference type="GO" id="GO:0051082">
    <property type="term" value="F:unfolded protein binding"/>
    <property type="evidence" value="ECO:0007669"/>
    <property type="project" value="InterPro"/>
</dbReference>
<dbReference type="Gene3D" id="3.30.910.20">
    <property type="entry name" value="Skp domain"/>
    <property type="match status" value="1"/>
</dbReference>
<feature type="chain" id="PRO_5032764230" evidence="4">
    <location>
        <begin position="26"/>
        <end position="175"/>
    </location>
</feature>
<dbReference type="Proteomes" id="UP000593892">
    <property type="component" value="Chromosome"/>
</dbReference>
<evidence type="ECO:0000256" key="1">
    <source>
        <dbReference type="ARBA" id="ARBA00009091"/>
    </source>
</evidence>
<dbReference type="AlphaFoldDB" id="A0A7S7SHP2"/>
<organism evidence="5 6">
    <name type="scientific">Paludibaculum fermentans</name>
    <dbReference type="NCBI Taxonomy" id="1473598"/>
    <lineage>
        <taxon>Bacteria</taxon>
        <taxon>Pseudomonadati</taxon>
        <taxon>Acidobacteriota</taxon>
        <taxon>Terriglobia</taxon>
        <taxon>Bryobacterales</taxon>
        <taxon>Bryobacteraceae</taxon>
        <taxon>Paludibaculum</taxon>
    </lineage>
</organism>
<evidence type="ECO:0000256" key="2">
    <source>
        <dbReference type="ARBA" id="ARBA00022729"/>
    </source>
</evidence>
<dbReference type="EMBL" id="CP063849">
    <property type="protein sequence ID" value="QOY85179.1"/>
    <property type="molecule type" value="Genomic_DNA"/>
</dbReference>
<dbReference type="PANTHER" id="PTHR35089">
    <property type="entry name" value="CHAPERONE PROTEIN SKP"/>
    <property type="match status" value="1"/>
</dbReference>
<evidence type="ECO:0000313" key="5">
    <source>
        <dbReference type="EMBL" id="QOY85179.1"/>
    </source>
</evidence>
<comment type="similarity">
    <text evidence="1">Belongs to the Skp family.</text>
</comment>
<dbReference type="InterPro" id="IPR024930">
    <property type="entry name" value="Skp_dom_sf"/>
</dbReference>
<keyword evidence="6" id="KW-1185">Reference proteome</keyword>
<reference evidence="5 6" key="1">
    <citation type="submission" date="2020-10" db="EMBL/GenBank/DDBJ databases">
        <title>Complete genome sequence of Paludibaculum fermentans P105T, a facultatively anaerobic acidobacterium capable of dissimilatory Fe(III) reduction.</title>
        <authorList>
            <person name="Dedysh S.N."/>
            <person name="Beletsky A.V."/>
            <person name="Kulichevskaya I.S."/>
            <person name="Mardanov A.V."/>
            <person name="Ravin N.V."/>
        </authorList>
    </citation>
    <scope>NUCLEOTIDE SEQUENCE [LARGE SCALE GENOMIC DNA]</scope>
    <source>
        <strain evidence="5 6">P105</strain>
    </source>
</reference>
<feature type="coiled-coil region" evidence="3">
    <location>
        <begin position="62"/>
        <end position="119"/>
    </location>
</feature>
<keyword evidence="3" id="KW-0175">Coiled coil</keyword>
<dbReference type="GO" id="GO:0050821">
    <property type="term" value="P:protein stabilization"/>
    <property type="evidence" value="ECO:0007669"/>
    <property type="project" value="TreeGrafter"/>
</dbReference>
<proteinExistence type="inferred from homology"/>
<dbReference type="SMART" id="SM00935">
    <property type="entry name" value="OmpH"/>
    <property type="match status" value="1"/>
</dbReference>
<dbReference type="RefSeq" id="WP_194446849.1">
    <property type="nucleotide sequence ID" value="NZ_CP063849.1"/>
</dbReference>
<dbReference type="SUPFAM" id="SSF111384">
    <property type="entry name" value="OmpH-like"/>
    <property type="match status" value="1"/>
</dbReference>
<accession>A0A7S7SHP2</accession>
<evidence type="ECO:0000256" key="4">
    <source>
        <dbReference type="SAM" id="SignalP"/>
    </source>
</evidence>
<evidence type="ECO:0000313" key="6">
    <source>
        <dbReference type="Proteomes" id="UP000593892"/>
    </source>
</evidence>
<name>A0A7S7SHP2_PALFE</name>
<feature type="signal peptide" evidence="4">
    <location>
        <begin position="1"/>
        <end position="25"/>
    </location>
</feature>
<dbReference type="Pfam" id="PF03938">
    <property type="entry name" value="OmpH"/>
    <property type="match status" value="1"/>
</dbReference>